<keyword evidence="1" id="KW-0472">Membrane</keyword>
<evidence type="ECO:0000313" key="2">
    <source>
        <dbReference type="EMBL" id="EDT70490.1"/>
    </source>
</evidence>
<accession>B1V6T1</accession>
<name>B1V6T1_CLOPF</name>
<dbReference type="Proteomes" id="UP000003188">
    <property type="component" value="Unassembled WGS sequence"/>
</dbReference>
<feature type="transmembrane region" description="Helical" evidence="1">
    <location>
        <begin position="6"/>
        <end position="28"/>
    </location>
</feature>
<comment type="caution">
    <text evidence="2">The sequence shown here is derived from an EMBL/GenBank/DDBJ whole genome shotgun (WGS) entry which is preliminary data.</text>
</comment>
<reference evidence="2 3" key="1">
    <citation type="submission" date="2008-03" db="EMBL/GenBank/DDBJ databases">
        <authorList>
            <person name="Paulsen I."/>
            <person name="Sebastian Y."/>
        </authorList>
    </citation>
    <scope>NUCLEOTIDE SEQUENCE [LARGE SCALE GENOMIC DNA]</scope>
    <source>
        <strain evidence="3">D str. JGS1721</strain>
    </source>
</reference>
<feature type="transmembrane region" description="Helical" evidence="1">
    <location>
        <begin position="131"/>
        <end position="149"/>
    </location>
</feature>
<organism evidence="2 3">
    <name type="scientific">Clostridium perfringens D str. JGS1721</name>
    <dbReference type="NCBI Taxonomy" id="488537"/>
    <lineage>
        <taxon>Bacteria</taxon>
        <taxon>Bacillati</taxon>
        <taxon>Bacillota</taxon>
        <taxon>Clostridia</taxon>
        <taxon>Eubacteriales</taxon>
        <taxon>Clostridiaceae</taxon>
        <taxon>Clostridium</taxon>
    </lineage>
</organism>
<evidence type="ECO:0000256" key="1">
    <source>
        <dbReference type="SAM" id="Phobius"/>
    </source>
</evidence>
<protein>
    <submittedName>
        <fullName evidence="2">Uncharacterized protein</fullName>
    </submittedName>
</protein>
<dbReference type="AlphaFoldDB" id="B1V6T1"/>
<proteinExistence type="predicted"/>
<gene>
    <name evidence="2" type="ORF">CJD_A0344</name>
</gene>
<keyword evidence="1" id="KW-0812">Transmembrane</keyword>
<evidence type="ECO:0000313" key="3">
    <source>
        <dbReference type="Proteomes" id="UP000003188"/>
    </source>
</evidence>
<sequence length="225" mass="26706">MNREQMILALIWLLFFLIVSVLLIGIAISNEKIEFTNEATKEYRYYFKINLKDGTEKVVKFYTDFKYMKLEDVMRSYFNGNLNSIVYCEEGKNIIVPLTEIDSYEISFEKNEEYRATSIINYSKIMENINLVYVFLLFIYLICVILGKFNLAFYDNFKESIYIISRLSILFMSFITLMDICIFSIKDDLIKPEKTEFISMKRYKLQLNLKVIMILLNIIIGAHLK</sequence>
<feature type="transmembrane region" description="Helical" evidence="1">
    <location>
        <begin position="205"/>
        <end position="224"/>
    </location>
</feature>
<dbReference type="EMBL" id="ABOO01000050">
    <property type="protein sequence ID" value="EDT70490.1"/>
    <property type="molecule type" value="Genomic_DNA"/>
</dbReference>
<keyword evidence="1" id="KW-1133">Transmembrane helix</keyword>
<dbReference type="RefSeq" id="WP_003476144.1">
    <property type="nucleotide sequence ID" value="NZ_ABOO01000050.1"/>
</dbReference>
<feature type="transmembrane region" description="Helical" evidence="1">
    <location>
        <begin position="161"/>
        <end position="185"/>
    </location>
</feature>